<dbReference type="Proteomes" id="UP000606396">
    <property type="component" value="Unassembled WGS sequence"/>
</dbReference>
<gene>
    <name evidence="1" type="ORF">H6G94_18415</name>
</gene>
<dbReference type="EMBL" id="JACJTC010000013">
    <property type="protein sequence ID" value="MBD2613219.1"/>
    <property type="molecule type" value="Genomic_DNA"/>
</dbReference>
<comment type="caution">
    <text evidence="1">The sequence shown here is derived from an EMBL/GenBank/DDBJ whole genome shotgun (WGS) entry which is preliminary data.</text>
</comment>
<reference evidence="1 2" key="1">
    <citation type="journal article" date="2020" name="ISME J.">
        <title>Comparative genomics reveals insights into cyanobacterial evolution and habitat adaptation.</title>
        <authorList>
            <person name="Chen M.Y."/>
            <person name="Teng W.K."/>
            <person name="Zhao L."/>
            <person name="Hu C.X."/>
            <person name="Zhou Y.K."/>
            <person name="Han B.P."/>
            <person name="Song L.R."/>
            <person name="Shu W.S."/>
        </authorList>
    </citation>
    <scope>NUCLEOTIDE SEQUENCE [LARGE SCALE GENOMIC DNA]</scope>
    <source>
        <strain evidence="1 2">FACHB-252</strain>
    </source>
</reference>
<sequence>MMNKLHKLLITTTVIAFFTSIPFGETVVQAQEAAYLQCIKEYTNLGISADAALAECQKTSLAECVQRLITQKYVAKSVSELNGRYLIDLGASETTWLEGNGWRSKKCSPNTEGPSKKQTQQFISGTSTETVLYEWFRQGWCKEPQIDLGKSYSVDEAKTICELGLQPKE</sequence>
<dbReference type="RefSeq" id="WP_143861620.1">
    <property type="nucleotide sequence ID" value="NZ_JACJTC010000013.1"/>
</dbReference>
<accession>A0ABR8HBV1</accession>
<evidence type="ECO:0000313" key="2">
    <source>
        <dbReference type="Proteomes" id="UP000606396"/>
    </source>
</evidence>
<organism evidence="1 2">
    <name type="scientific">Nostoc punctiforme FACHB-252</name>
    <dbReference type="NCBI Taxonomy" id="1357509"/>
    <lineage>
        <taxon>Bacteria</taxon>
        <taxon>Bacillati</taxon>
        <taxon>Cyanobacteriota</taxon>
        <taxon>Cyanophyceae</taxon>
        <taxon>Nostocales</taxon>
        <taxon>Nostocaceae</taxon>
        <taxon>Nostoc</taxon>
    </lineage>
</organism>
<evidence type="ECO:0000313" key="1">
    <source>
        <dbReference type="EMBL" id="MBD2613219.1"/>
    </source>
</evidence>
<proteinExistence type="predicted"/>
<keyword evidence="2" id="KW-1185">Reference proteome</keyword>
<dbReference type="GeneID" id="57091738"/>
<protein>
    <submittedName>
        <fullName evidence="1">Uncharacterized protein</fullName>
    </submittedName>
</protein>
<name>A0ABR8HBV1_NOSPU</name>